<organism evidence="1 2">
    <name type="scientific">Cuscuta epithymum</name>
    <dbReference type="NCBI Taxonomy" id="186058"/>
    <lineage>
        <taxon>Eukaryota</taxon>
        <taxon>Viridiplantae</taxon>
        <taxon>Streptophyta</taxon>
        <taxon>Embryophyta</taxon>
        <taxon>Tracheophyta</taxon>
        <taxon>Spermatophyta</taxon>
        <taxon>Magnoliopsida</taxon>
        <taxon>eudicotyledons</taxon>
        <taxon>Gunneridae</taxon>
        <taxon>Pentapetalae</taxon>
        <taxon>asterids</taxon>
        <taxon>lamiids</taxon>
        <taxon>Solanales</taxon>
        <taxon>Convolvulaceae</taxon>
        <taxon>Cuscuteae</taxon>
        <taxon>Cuscuta</taxon>
        <taxon>Cuscuta subgen. Cuscuta</taxon>
    </lineage>
</organism>
<proteinExistence type="predicted"/>
<evidence type="ECO:0000313" key="1">
    <source>
        <dbReference type="EMBL" id="CAH9142748.1"/>
    </source>
</evidence>
<gene>
    <name evidence="1" type="ORF">CEPIT_LOCUS40140</name>
</gene>
<keyword evidence="2" id="KW-1185">Reference proteome</keyword>
<name>A0AAV0G487_9ASTE</name>
<evidence type="ECO:0000313" key="2">
    <source>
        <dbReference type="Proteomes" id="UP001152523"/>
    </source>
</evidence>
<comment type="caution">
    <text evidence="1">The sequence shown here is derived from an EMBL/GenBank/DDBJ whole genome shotgun (WGS) entry which is preliminary data.</text>
</comment>
<dbReference type="Proteomes" id="UP001152523">
    <property type="component" value="Unassembled WGS sequence"/>
</dbReference>
<protein>
    <submittedName>
        <fullName evidence="1">Uncharacterized protein</fullName>
    </submittedName>
</protein>
<feature type="non-terminal residue" evidence="1">
    <location>
        <position position="8"/>
    </location>
</feature>
<sequence length="8" mass="954">MRDLMMSA</sequence>
<reference evidence="1" key="1">
    <citation type="submission" date="2022-07" db="EMBL/GenBank/DDBJ databases">
        <authorList>
            <person name="Macas J."/>
            <person name="Novak P."/>
            <person name="Neumann P."/>
        </authorList>
    </citation>
    <scope>NUCLEOTIDE SEQUENCE</scope>
</reference>
<accession>A0AAV0G487</accession>
<dbReference type="EMBL" id="CAMAPF010001044">
    <property type="protein sequence ID" value="CAH9142748.1"/>
    <property type="molecule type" value="Genomic_DNA"/>
</dbReference>